<reference evidence="2" key="1">
    <citation type="submission" date="2016-10" db="EMBL/GenBank/DDBJ databases">
        <authorList>
            <person name="Benchimol M."/>
            <person name="Almeida L.G."/>
            <person name="Vasconcelos A.T."/>
            <person name="Perreira-Neves A."/>
            <person name="Rosa I.A."/>
            <person name="Tasca T."/>
            <person name="Bogo M.R."/>
            <person name="de Souza W."/>
        </authorList>
    </citation>
    <scope>NUCLEOTIDE SEQUENCE [LARGE SCALE GENOMIC DNA]</scope>
    <source>
        <strain evidence="2">K</strain>
    </source>
</reference>
<feature type="region of interest" description="Disordered" evidence="1">
    <location>
        <begin position="444"/>
        <end position="473"/>
    </location>
</feature>
<proteinExistence type="predicted"/>
<feature type="compositionally biased region" description="Basic and acidic residues" evidence="1">
    <location>
        <begin position="373"/>
        <end position="386"/>
    </location>
</feature>
<feature type="region of interest" description="Disordered" evidence="1">
    <location>
        <begin position="231"/>
        <end position="283"/>
    </location>
</feature>
<feature type="compositionally biased region" description="Polar residues" evidence="1">
    <location>
        <begin position="554"/>
        <end position="571"/>
    </location>
</feature>
<feature type="compositionally biased region" description="Polar residues" evidence="1">
    <location>
        <begin position="132"/>
        <end position="150"/>
    </location>
</feature>
<organism evidence="2 3">
    <name type="scientific">Tritrichomonas foetus</name>
    <dbReference type="NCBI Taxonomy" id="1144522"/>
    <lineage>
        <taxon>Eukaryota</taxon>
        <taxon>Metamonada</taxon>
        <taxon>Parabasalia</taxon>
        <taxon>Tritrichomonadida</taxon>
        <taxon>Tritrichomonadidae</taxon>
        <taxon>Tritrichomonas</taxon>
    </lineage>
</organism>
<feature type="compositionally biased region" description="Low complexity" evidence="1">
    <location>
        <begin position="242"/>
        <end position="263"/>
    </location>
</feature>
<dbReference type="OrthoDB" id="10647611at2759"/>
<gene>
    <name evidence="2" type="ORF">TRFO_39463</name>
</gene>
<keyword evidence="3" id="KW-1185">Reference proteome</keyword>
<dbReference type="AlphaFoldDB" id="A0A1J4J6M6"/>
<comment type="caution">
    <text evidence="2">The sequence shown here is derived from an EMBL/GenBank/DDBJ whole genome shotgun (WGS) entry which is preliminary data.</text>
</comment>
<evidence type="ECO:0000256" key="1">
    <source>
        <dbReference type="SAM" id="MobiDB-lite"/>
    </source>
</evidence>
<sequence>MIDSRIPESIDLAENLICEAPEECQVVVFSNFIGEPDVSPVIPEKLRQYIGKFSFIPGSLKTNLGLTDLAKWLELPLLAAKRKMYADLFRATDEDLHTIEDIFIDDAKNYLTIESARAKLPVYNSNVINPSKVNSHGQNNAENNQSNISISEPPPSLQRPSIFAEPIPKKPMPFCNNTDQQPAPKKSITDLMNSQNDDDFWGDEEDEEEEKVIVVVSDVSTTNPLVQNVPKKQSLTEIRQPNQTTTNTNNISYGNTNSTSYDNTTDKVDNENDFWSDEENNDDLKNTEKINENEELKPNPLVQNLPKTNEQNRILLQPQNIQSLYQKDKIEIQNSSIQKKEIETKVENDEDFWSDDQNDKAIQNPNSPQINVNDHKEQRNEIQKNESLKPNPLVQKVQQKPTNPYQNIVPKQTTKIVESVDDDDFWKVETPVISQNILKKRAMKKHSTTSSSMVSHLDSEPASVAKNNSQIKQRPEVIPKSQVLPRTITTKSETNPQQQPRIPTTNLFPDLDQDGFEITNSSINSTQQQTTPNLQQHNPNQGKTVRKRKKVIKNKSTGVKTQISSSNYDSI</sequence>
<dbReference type="RefSeq" id="XP_068347442.1">
    <property type="nucleotide sequence ID" value="XM_068512663.1"/>
</dbReference>
<accession>A0A1J4J6M6</accession>
<feature type="compositionally biased region" description="Polar residues" evidence="1">
    <location>
        <begin position="231"/>
        <end position="241"/>
    </location>
</feature>
<feature type="compositionally biased region" description="Polar residues" evidence="1">
    <location>
        <begin position="518"/>
        <end position="543"/>
    </location>
</feature>
<dbReference type="VEuPathDB" id="TrichDB:TRFO_39463"/>
<feature type="region of interest" description="Disordered" evidence="1">
    <location>
        <begin position="355"/>
        <end position="386"/>
    </location>
</feature>
<name>A0A1J4J6M6_9EUKA</name>
<feature type="region of interest" description="Disordered" evidence="1">
    <location>
        <begin position="132"/>
        <end position="184"/>
    </location>
</feature>
<evidence type="ECO:0000313" key="3">
    <source>
        <dbReference type="Proteomes" id="UP000179807"/>
    </source>
</evidence>
<evidence type="ECO:0000313" key="2">
    <source>
        <dbReference type="EMBL" id="OHS94305.1"/>
    </source>
</evidence>
<feature type="region of interest" description="Disordered" evidence="1">
    <location>
        <begin position="489"/>
        <end position="571"/>
    </location>
</feature>
<feature type="compositionally biased region" description="Basic residues" evidence="1">
    <location>
        <begin position="544"/>
        <end position="553"/>
    </location>
</feature>
<protein>
    <submittedName>
        <fullName evidence="2">Uncharacterized protein</fullName>
    </submittedName>
</protein>
<feature type="compositionally biased region" description="Acidic residues" evidence="1">
    <location>
        <begin position="271"/>
        <end position="281"/>
    </location>
</feature>
<dbReference type="EMBL" id="MLAK01001327">
    <property type="protein sequence ID" value="OHS94305.1"/>
    <property type="molecule type" value="Genomic_DNA"/>
</dbReference>
<dbReference type="GeneID" id="94847367"/>
<dbReference type="Proteomes" id="UP000179807">
    <property type="component" value="Unassembled WGS sequence"/>
</dbReference>
<feature type="compositionally biased region" description="Polar residues" evidence="1">
    <location>
        <begin position="360"/>
        <end position="372"/>
    </location>
</feature>
<feature type="compositionally biased region" description="Polar residues" evidence="1">
    <location>
        <begin position="489"/>
        <end position="507"/>
    </location>
</feature>